<name>A0ABX8N0E3_9PSED</name>
<accession>A0ABX8N0E3</accession>
<proteinExistence type="predicted"/>
<dbReference type="Proteomes" id="UP001046350">
    <property type="component" value="Chromosome"/>
</dbReference>
<evidence type="ECO:0000313" key="2">
    <source>
        <dbReference type="Proteomes" id="UP001046350"/>
    </source>
</evidence>
<dbReference type="RefSeq" id="WP_217839445.1">
    <property type="nucleotide sequence ID" value="NZ_CP077076.1"/>
</dbReference>
<protein>
    <submittedName>
        <fullName evidence="1">Uncharacterized protein</fullName>
    </submittedName>
</protein>
<reference evidence="1" key="1">
    <citation type="journal article" date="2021" name="Microorganisms">
        <title>The Ever-Expanding Pseudomonas Genus: Description of 43 New Species and Partition of the Pseudomonas putida Group.</title>
        <authorList>
            <person name="Girard L."/>
            <person name="Lood C."/>
            <person name="Hofte M."/>
            <person name="Vandamme P."/>
            <person name="Rokni-Zadeh H."/>
            <person name="van Noort V."/>
            <person name="Lavigne R."/>
            <person name="De Mot R."/>
        </authorList>
    </citation>
    <scope>NUCLEOTIDE SEQUENCE</scope>
    <source>
        <strain evidence="1">COW40</strain>
    </source>
</reference>
<sequence>MTGFNIVGVPYDIFEKPGEEFQSESRAAVEWLRSLGVSTSADRYHKYISQLDYKGSSRKQDENSAFRDYLNAHGELHDLVRVWKSLLSLDSVQYVDTLKKVTSGQAYRNVAAQDPARDFLFELSVASRLIAAGYEVSLNQIADIVAHVDGRKLYVEAKRVRSLDKLPKRVADANKQIKLRLAQDKSSRSRGMVAVNLTDIINAGSKIGVAPDASVLQREHSQQLNDFLVRNVASIEKGMANNCLGVLAEYTLHGVIHSDFEVDPRAVIFNCRGATFRPYEKILASSDRTFISDVLPKLANQRL</sequence>
<evidence type="ECO:0000313" key="1">
    <source>
        <dbReference type="EMBL" id="QXH49838.1"/>
    </source>
</evidence>
<gene>
    <name evidence="1" type="ORF">KSS94_18050</name>
</gene>
<organism evidence="1 2">
    <name type="scientific">Pseudomonas fakonensis</name>
    <dbReference type="NCBI Taxonomy" id="2842355"/>
    <lineage>
        <taxon>Bacteria</taxon>
        <taxon>Pseudomonadati</taxon>
        <taxon>Pseudomonadota</taxon>
        <taxon>Gammaproteobacteria</taxon>
        <taxon>Pseudomonadales</taxon>
        <taxon>Pseudomonadaceae</taxon>
        <taxon>Pseudomonas</taxon>
    </lineage>
</organism>
<dbReference type="EMBL" id="CP077076">
    <property type="protein sequence ID" value="QXH49838.1"/>
    <property type="molecule type" value="Genomic_DNA"/>
</dbReference>
<keyword evidence="2" id="KW-1185">Reference proteome</keyword>